<feature type="domain" description="Ribonucleotide reductase large subunit C-terminal" evidence="2">
    <location>
        <begin position="376"/>
        <end position="530"/>
    </location>
</feature>
<dbReference type="KEGG" id="vg:77938961"/>
<feature type="domain" description="Ribonucleotide reductase large subunit C-terminal" evidence="2">
    <location>
        <begin position="203"/>
        <end position="371"/>
    </location>
</feature>
<evidence type="ECO:0000259" key="2">
    <source>
        <dbReference type="Pfam" id="PF02867"/>
    </source>
</evidence>
<dbReference type="GO" id="GO:0004748">
    <property type="term" value="F:ribonucleoside-diphosphate reductase activity, thioredoxin disulfide as acceptor"/>
    <property type="evidence" value="ECO:0007669"/>
    <property type="project" value="TreeGrafter"/>
</dbReference>
<dbReference type="PANTHER" id="PTHR11573">
    <property type="entry name" value="RIBONUCLEOSIDE-DIPHOSPHATE REDUCTASE LARGE CHAIN"/>
    <property type="match status" value="1"/>
</dbReference>
<dbReference type="EMBL" id="MF403007">
    <property type="protein sequence ID" value="ASV44599.1"/>
    <property type="molecule type" value="Genomic_DNA"/>
</dbReference>
<accession>A0A223VZW6</accession>
<dbReference type="NCBIfam" id="TIGR02510">
    <property type="entry name" value="NrdE-prime"/>
    <property type="match status" value="1"/>
</dbReference>
<keyword evidence="4" id="KW-1185">Reference proteome</keyword>
<dbReference type="InterPro" id="IPR039718">
    <property type="entry name" value="Rrm1"/>
</dbReference>
<dbReference type="Gene3D" id="3.20.70.20">
    <property type="match status" value="1"/>
</dbReference>
<dbReference type="SUPFAM" id="SSF51998">
    <property type="entry name" value="PFL-like glycyl radical enzymes"/>
    <property type="match status" value="1"/>
</dbReference>
<dbReference type="GeneID" id="77938961"/>
<reference evidence="3 4" key="1">
    <citation type="submission" date="2017-06" db="EMBL/GenBank/DDBJ databases">
        <authorList>
            <person name="Kim H.J."/>
            <person name="Triplett B.A."/>
        </authorList>
    </citation>
    <scope>NUCLEOTIDE SEQUENCE [LARGE SCALE GENOMIC DNA]</scope>
</reference>
<protein>
    <submittedName>
        <fullName evidence="3">Ribonucleotide reductase of class Ia (Aerobic)</fullName>
    </submittedName>
</protein>
<dbReference type="GO" id="GO:0009263">
    <property type="term" value="P:deoxyribonucleotide biosynthetic process"/>
    <property type="evidence" value="ECO:0007669"/>
    <property type="project" value="TreeGrafter"/>
</dbReference>
<evidence type="ECO:0000256" key="1">
    <source>
        <dbReference type="ARBA" id="ARBA00010406"/>
    </source>
</evidence>
<dbReference type="PANTHER" id="PTHR11573:SF6">
    <property type="entry name" value="RIBONUCLEOSIDE-DIPHOSPHATE REDUCTASE LARGE SUBUNIT"/>
    <property type="match status" value="1"/>
</dbReference>
<feature type="domain" description="Ribonucleotide reductase large subunit C-terminal" evidence="2">
    <location>
        <begin position="79"/>
        <end position="199"/>
    </location>
</feature>
<name>A0A223VZW6_9CAUD</name>
<dbReference type="InterPro" id="IPR000788">
    <property type="entry name" value="RNR_lg_C"/>
</dbReference>
<evidence type="ECO:0000313" key="3">
    <source>
        <dbReference type="EMBL" id="ASV44599.1"/>
    </source>
</evidence>
<dbReference type="RefSeq" id="YP_010662944.1">
    <property type="nucleotide sequence ID" value="NC_070890.1"/>
</dbReference>
<proteinExistence type="inferred from homology"/>
<dbReference type="GO" id="GO:0005524">
    <property type="term" value="F:ATP binding"/>
    <property type="evidence" value="ECO:0007669"/>
    <property type="project" value="TreeGrafter"/>
</dbReference>
<sequence length="553" mass="62770">MHSEFKFLNANSRLVLSRGYIQPGVTAEERIHQIIRKAAQASKIPDFENEFLYHVQEGDVSFSSPIWSNYALDRGLPISCNNSHVGDSIEAIVTKLAEIATMTKNGAGTSAYFGDVRPRGSVVSTGGSSHGVMPFIELLDKKINTISQGNVRRGNCAVWIPIEHKDSMEYLEMRDEGHPIQKLSFGVTITNEWMESMLAGDLNKRKLWLRIIQKKFETGYPYLFFYDNVNDARPQVYKDRNEFIKSSNLCTEIMEYSDDDNSFVCDLASLNLANWHQWKNSRLVRLMIYFLDAVMEEYIEKTANLKYMEAAHRFAKERRALGLGILGLHTLFQQDRLPWSSPEAFALNNEIFSHIRSESVAASRELALIHGEPEVLKGYGMRNTTLNAIAPTKSSSTILGGGKLSQGIEPWDSNYFVENMAKTKITIRNPELEKHLESIDKNTDEVWLSIAAAGGSVQHLEFLDKRTKDVFKTFSEIDQKDIILQAADRQRFLDHAQSLNLMVHPSMSPTELSRLLVLAWRTKIKSQYYVHSKNVVQEHARAQFAESCVACEA</sequence>
<dbReference type="Proteomes" id="UP000226396">
    <property type="component" value="Segment"/>
</dbReference>
<dbReference type="InterPro" id="IPR013350">
    <property type="entry name" value="RNR_alpha"/>
</dbReference>
<dbReference type="PRINTS" id="PR01183">
    <property type="entry name" value="RIBORDTASEM1"/>
</dbReference>
<organism evidence="3 4">
    <name type="scientific">Agrobacterium phage Atu_ph04</name>
    <dbReference type="NCBI Taxonomy" id="2024263"/>
    <lineage>
        <taxon>Viruses</taxon>
        <taxon>Duplodnaviria</taxon>
        <taxon>Heunggongvirae</taxon>
        <taxon>Uroviricota</taxon>
        <taxon>Caudoviricetes</taxon>
        <taxon>Pootjesviridae</taxon>
        <taxon>Rollinsvirus</taxon>
        <taxon>Rollinsvirus ph04</taxon>
    </lineage>
</organism>
<dbReference type="Pfam" id="PF02867">
    <property type="entry name" value="Ribonuc_red_lgC"/>
    <property type="match status" value="3"/>
</dbReference>
<evidence type="ECO:0000313" key="4">
    <source>
        <dbReference type="Proteomes" id="UP000226396"/>
    </source>
</evidence>
<comment type="similarity">
    <text evidence="1">Belongs to the ribonucleoside diphosphate reductase large chain family.</text>
</comment>